<gene>
    <name evidence="2" type="ORF">O3M35_001005</name>
</gene>
<evidence type="ECO:0000313" key="3">
    <source>
        <dbReference type="Proteomes" id="UP001461498"/>
    </source>
</evidence>
<organism evidence="2 3">
    <name type="scientific">Rhynocoris fuscipes</name>
    <dbReference type="NCBI Taxonomy" id="488301"/>
    <lineage>
        <taxon>Eukaryota</taxon>
        <taxon>Metazoa</taxon>
        <taxon>Ecdysozoa</taxon>
        <taxon>Arthropoda</taxon>
        <taxon>Hexapoda</taxon>
        <taxon>Insecta</taxon>
        <taxon>Pterygota</taxon>
        <taxon>Neoptera</taxon>
        <taxon>Paraneoptera</taxon>
        <taxon>Hemiptera</taxon>
        <taxon>Heteroptera</taxon>
        <taxon>Panheteroptera</taxon>
        <taxon>Cimicomorpha</taxon>
        <taxon>Reduviidae</taxon>
        <taxon>Harpactorinae</taxon>
        <taxon>Harpactorini</taxon>
        <taxon>Rhynocoris</taxon>
    </lineage>
</organism>
<accession>A0AAW1DPQ8</accession>
<proteinExistence type="inferred from homology"/>
<evidence type="ECO:0000256" key="1">
    <source>
        <dbReference type="ARBA" id="ARBA00005939"/>
    </source>
</evidence>
<dbReference type="Proteomes" id="UP001461498">
    <property type="component" value="Unassembled WGS sequence"/>
</dbReference>
<sequence length="195" mass="22841">MSLVISMQTENMQADGDSTSSPNGLKADPLVLQRKLYFLNEQLQIMARDLPPKYQQRIPNELLCALAESLLDNTVFSIINTLMDIQHVTEKHLFHQRLQLIYNQSLEIQDMMLRHKDEAVRFANNMTLKLKHKRDLKEFDKKIVEQLDQKVYDQQRFLEKAGVPGFEITDNPTKIQVQIRLLDFILRLSKMTMPE</sequence>
<keyword evidence="3" id="KW-1185">Reference proteome</keyword>
<dbReference type="PANTHER" id="PTHR13054:SF2">
    <property type="entry name" value="PROTEIN DGCR6"/>
    <property type="match status" value="1"/>
</dbReference>
<protein>
    <recommendedName>
        <fullName evidence="4">Gonadal protein gdl</fullName>
    </recommendedName>
</protein>
<dbReference type="Pfam" id="PF07324">
    <property type="entry name" value="DGCR6"/>
    <property type="match status" value="1"/>
</dbReference>
<evidence type="ECO:0008006" key="4">
    <source>
        <dbReference type="Google" id="ProtNLM"/>
    </source>
</evidence>
<dbReference type="InterPro" id="IPR010849">
    <property type="entry name" value="Gonadal"/>
</dbReference>
<reference evidence="2 3" key="1">
    <citation type="submission" date="2022-12" db="EMBL/GenBank/DDBJ databases">
        <title>Chromosome-level genome assembly of true bugs.</title>
        <authorList>
            <person name="Ma L."/>
            <person name="Li H."/>
        </authorList>
    </citation>
    <scope>NUCLEOTIDE SEQUENCE [LARGE SCALE GENOMIC DNA]</scope>
    <source>
        <strain evidence="2">Lab_2022b</strain>
    </source>
</reference>
<comment type="caution">
    <text evidence="2">The sequence shown here is derived from an EMBL/GenBank/DDBJ whole genome shotgun (WGS) entry which is preliminary data.</text>
</comment>
<name>A0AAW1DPQ8_9HEMI</name>
<dbReference type="EMBL" id="JAPXFL010000001">
    <property type="protein sequence ID" value="KAK9512621.1"/>
    <property type="molecule type" value="Genomic_DNA"/>
</dbReference>
<dbReference type="AlphaFoldDB" id="A0AAW1DPQ8"/>
<comment type="similarity">
    <text evidence="1">Belongs to the gonadal family.</text>
</comment>
<dbReference type="PANTHER" id="PTHR13054">
    <property type="entry name" value="DIGEORGE SYNDROME CRITICAL REGION 6 DGCR6 FAMILY MEMBER"/>
    <property type="match status" value="1"/>
</dbReference>
<evidence type="ECO:0000313" key="2">
    <source>
        <dbReference type="EMBL" id="KAK9512621.1"/>
    </source>
</evidence>